<gene>
    <name evidence="1" type="ORF">D0469_03050</name>
</gene>
<dbReference type="InterPro" id="IPR016181">
    <property type="entry name" value="Acyl_CoA_acyltransferase"/>
</dbReference>
<proteinExistence type="predicted"/>
<accession>A0A372LRY2</accession>
<keyword evidence="2" id="KW-1185">Reference proteome</keyword>
<dbReference type="AlphaFoldDB" id="A0A372LRY2"/>
<dbReference type="RefSeq" id="WP_117325169.1">
    <property type="nucleotide sequence ID" value="NZ_QVTE01000008.1"/>
</dbReference>
<protein>
    <recommendedName>
        <fullName evidence="3">GNAT family N-acetyltransferase</fullName>
    </recommendedName>
</protein>
<organism evidence="1 2">
    <name type="scientific">Peribacillus saganii</name>
    <dbReference type="NCBI Taxonomy" id="2303992"/>
    <lineage>
        <taxon>Bacteria</taxon>
        <taxon>Bacillati</taxon>
        <taxon>Bacillota</taxon>
        <taxon>Bacilli</taxon>
        <taxon>Bacillales</taxon>
        <taxon>Bacillaceae</taxon>
        <taxon>Peribacillus</taxon>
    </lineage>
</organism>
<comment type="caution">
    <text evidence="1">The sequence shown here is derived from an EMBL/GenBank/DDBJ whole genome shotgun (WGS) entry which is preliminary data.</text>
</comment>
<reference evidence="1 2" key="1">
    <citation type="submission" date="2018-08" db="EMBL/GenBank/DDBJ databases">
        <title>Bacillus chawlae sp. nov., Bacillus glennii sp. nov., and Bacillus saganii sp. nov. Isolated from the Vehicle Assembly Building at Kennedy Space Center where the Viking Spacecraft were Assembled.</title>
        <authorList>
            <person name="Seuylemezian A."/>
            <person name="Vaishampayan P."/>
        </authorList>
    </citation>
    <scope>NUCLEOTIDE SEQUENCE [LARGE SCALE GENOMIC DNA]</scope>
    <source>
        <strain evidence="1 2">V47-23a</strain>
    </source>
</reference>
<dbReference type="Proteomes" id="UP000264541">
    <property type="component" value="Unassembled WGS sequence"/>
</dbReference>
<sequence>MQLEIRRTKLSEADTLLQIQKEAFQNSLVKYRDYHSSPATEPLDVFKESIRFSYHYTIFFKKEIIGGIIIKRLTDFHLFLDGQ</sequence>
<evidence type="ECO:0008006" key="3">
    <source>
        <dbReference type="Google" id="ProtNLM"/>
    </source>
</evidence>
<dbReference type="OrthoDB" id="9786032at2"/>
<evidence type="ECO:0000313" key="1">
    <source>
        <dbReference type="EMBL" id="RFU70941.1"/>
    </source>
</evidence>
<dbReference type="SUPFAM" id="SSF55729">
    <property type="entry name" value="Acyl-CoA N-acyltransferases (Nat)"/>
    <property type="match status" value="1"/>
</dbReference>
<name>A0A372LRY2_9BACI</name>
<dbReference type="EMBL" id="QVTE01000008">
    <property type="protein sequence ID" value="RFU70941.1"/>
    <property type="molecule type" value="Genomic_DNA"/>
</dbReference>
<evidence type="ECO:0000313" key="2">
    <source>
        <dbReference type="Proteomes" id="UP000264541"/>
    </source>
</evidence>